<evidence type="ECO:0000259" key="5">
    <source>
        <dbReference type="PROSITE" id="PS50977"/>
    </source>
</evidence>
<dbReference type="Proteomes" id="UP001596263">
    <property type="component" value="Unassembled WGS sequence"/>
</dbReference>
<name>A0ABW0CUH9_STRCD</name>
<dbReference type="Pfam" id="PF02909">
    <property type="entry name" value="TetR_C_1"/>
    <property type="match status" value="1"/>
</dbReference>
<evidence type="ECO:0000256" key="3">
    <source>
        <dbReference type="ARBA" id="ARBA00023163"/>
    </source>
</evidence>
<keyword evidence="1" id="KW-0805">Transcription regulation</keyword>
<dbReference type="SUPFAM" id="SSF48498">
    <property type="entry name" value="Tetracyclin repressor-like, C-terminal domain"/>
    <property type="match status" value="1"/>
</dbReference>
<dbReference type="PRINTS" id="PR00455">
    <property type="entry name" value="HTHTETR"/>
</dbReference>
<feature type="DNA-binding region" description="H-T-H motif" evidence="4">
    <location>
        <begin position="28"/>
        <end position="47"/>
    </location>
</feature>
<dbReference type="InterPro" id="IPR050109">
    <property type="entry name" value="HTH-type_TetR-like_transc_reg"/>
</dbReference>
<dbReference type="InterPro" id="IPR004111">
    <property type="entry name" value="Repressor_TetR_C"/>
</dbReference>
<keyword evidence="2 4" id="KW-0238">DNA-binding</keyword>
<evidence type="ECO:0000256" key="2">
    <source>
        <dbReference type="ARBA" id="ARBA00023125"/>
    </source>
</evidence>
<dbReference type="Gene3D" id="1.10.10.60">
    <property type="entry name" value="Homeodomain-like"/>
    <property type="match status" value="1"/>
</dbReference>
<comment type="caution">
    <text evidence="6">The sequence shown here is derived from an EMBL/GenBank/DDBJ whole genome shotgun (WGS) entry which is preliminary data.</text>
</comment>
<reference evidence="7" key="1">
    <citation type="journal article" date="2019" name="Int. J. Syst. Evol. Microbiol.">
        <title>The Global Catalogue of Microorganisms (GCM) 10K type strain sequencing project: providing services to taxonomists for standard genome sequencing and annotation.</title>
        <authorList>
            <consortium name="The Broad Institute Genomics Platform"/>
            <consortium name="The Broad Institute Genome Sequencing Center for Infectious Disease"/>
            <person name="Wu L."/>
            <person name="Ma J."/>
        </authorList>
    </citation>
    <scope>NUCLEOTIDE SEQUENCE [LARGE SCALE GENOMIC DNA]</scope>
    <source>
        <strain evidence="7">KCTC 42586</strain>
    </source>
</reference>
<dbReference type="InterPro" id="IPR001647">
    <property type="entry name" value="HTH_TetR"/>
</dbReference>
<organism evidence="6 7">
    <name type="scientific">Streptomyces coerulescens</name>
    <dbReference type="NCBI Taxonomy" id="29304"/>
    <lineage>
        <taxon>Bacteria</taxon>
        <taxon>Bacillati</taxon>
        <taxon>Actinomycetota</taxon>
        <taxon>Actinomycetes</taxon>
        <taxon>Kitasatosporales</taxon>
        <taxon>Streptomycetaceae</taxon>
        <taxon>Streptomyces</taxon>
    </lineage>
</organism>
<dbReference type="InterPro" id="IPR023772">
    <property type="entry name" value="DNA-bd_HTH_TetR-type_CS"/>
</dbReference>
<evidence type="ECO:0000313" key="6">
    <source>
        <dbReference type="EMBL" id="MFC5219254.1"/>
    </source>
</evidence>
<gene>
    <name evidence="6" type="ORF">ACFPQ9_35975</name>
</gene>
<dbReference type="PANTHER" id="PTHR30055:SF151">
    <property type="entry name" value="TRANSCRIPTIONAL REGULATORY PROTEIN"/>
    <property type="match status" value="1"/>
</dbReference>
<dbReference type="InterPro" id="IPR036271">
    <property type="entry name" value="Tet_transcr_reg_TetR-rel_C_sf"/>
</dbReference>
<keyword evidence="3" id="KW-0804">Transcription</keyword>
<dbReference type="PROSITE" id="PS01081">
    <property type="entry name" value="HTH_TETR_1"/>
    <property type="match status" value="1"/>
</dbReference>
<feature type="domain" description="HTH tetR-type" evidence="5">
    <location>
        <begin position="5"/>
        <end position="65"/>
    </location>
</feature>
<proteinExistence type="predicted"/>
<dbReference type="Pfam" id="PF00440">
    <property type="entry name" value="TetR_N"/>
    <property type="match status" value="1"/>
</dbReference>
<dbReference type="Gene3D" id="1.10.357.10">
    <property type="entry name" value="Tetracycline Repressor, domain 2"/>
    <property type="match status" value="1"/>
</dbReference>
<dbReference type="PROSITE" id="PS50977">
    <property type="entry name" value="HTH_TETR_2"/>
    <property type="match status" value="1"/>
</dbReference>
<dbReference type="InterPro" id="IPR009057">
    <property type="entry name" value="Homeodomain-like_sf"/>
</dbReference>
<dbReference type="RefSeq" id="WP_380862835.1">
    <property type="nucleotide sequence ID" value="NZ_JBHSKM010000040.1"/>
</dbReference>
<evidence type="ECO:0000313" key="7">
    <source>
        <dbReference type="Proteomes" id="UP001596263"/>
    </source>
</evidence>
<dbReference type="EMBL" id="JBHSKM010000040">
    <property type="protein sequence ID" value="MFC5219254.1"/>
    <property type="molecule type" value="Genomic_DNA"/>
</dbReference>
<evidence type="ECO:0000256" key="4">
    <source>
        <dbReference type="PROSITE-ProRule" id="PRU00335"/>
    </source>
</evidence>
<evidence type="ECO:0000256" key="1">
    <source>
        <dbReference type="ARBA" id="ARBA00023015"/>
    </source>
</evidence>
<sequence>MARETLNREQIVRAAIELLDAEGIDGLSMRKLGQKLGSAATAMYWHVGNKENLLVLAADEVWREITLPDVPTVGWRTAARELMYAARELCDRHRWLVRVITTYVGYSDGMASFQERAYETFEAAGFRDADLDWAVSTPFMFVTGLAFMTSTEAAEVKERASRDGAEQPEHEAAAVAQAQAIAAKYPRLAASGEAQARRGQSFGEQVEEVFAFGVETILDGLQARLTARSAAG</sequence>
<keyword evidence="7" id="KW-1185">Reference proteome</keyword>
<dbReference type="PANTHER" id="PTHR30055">
    <property type="entry name" value="HTH-TYPE TRANSCRIPTIONAL REGULATOR RUTR"/>
    <property type="match status" value="1"/>
</dbReference>
<accession>A0ABW0CUH9</accession>
<protein>
    <submittedName>
        <fullName evidence="6">TetR/AcrR family transcriptional regulator C-terminal domain-containing protein</fullName>
    </submittedName>
</protein>
<dbReference type="SUPFAM" id="SSF46689">
    <property type="entry name" value="Homeodomain-like"/>
    <property type="match status" value="1"/>
</dbReference>